<keyword evidence="5" id="KW-1185">Reference proteome</keyword>
<dbReference type="AlphaFoldDB" id="A0ABD2XAV8"/>
<dbReference type="Proteomes" id="UP001627154">
    <property type="component" value="Unassembled WGS sequence"/>
</dbReference>
<dbReference type="InterPro" id="IPR002347">
    <property type="entry name" value="SDR_fam"/>
</dbReference>
<evidence type="ECO:0000256" key="2">
    <source>
        <dbReference type="ARBA" id="ARBA00023002"/>
    </source>
</evidence>
<dbReference type="FunFam" id="3.40.50.720:FF:000047">
    <property type="entry name" value="NADP-dependent L-serine/L-allo-threonine dehydrogenase"/>
    <property type="match status" value="1"/>
</dbReference>
<accession>A0ABD2XAV8</accession>
<comment type="caution">
    <text evidence="4">The sequence shown here is derived from an EMBL/GenBank/DDBJ whole genome shotgun (WGS) entry which is preliminary data.</text>
</comment>
<dbReference type="PANTHER" id="PTHR43115:SF4">
    <property type="entry name" value="DEHYDROGENASE_REDUCTASE SDR FAMILY MEMBER 11"/>
    <property type="match status" value="1"/>
</dbReference>
<reference evidence="4 5" key="1">
    <citation type="journal article" date="2024" name="bioRxiv">
        <title>A reference genome for Trichogramma kaykai: A tiny desert-dwelling parasitoid wasp with competing sex-ratio distorters.</title>
        <authorList>
            <person name="Culotta J."/>
            <person name="Lindsey A.R."/>
        </authorList>
    </citation>
    <scope>NUCLEOTIDE SEQUENCE [LARGE SCALE GENOMIC DNA]</scope>
    <source>
        <strain evidence="4 5">KSX58</strain>
    </source>
</reference>
<keyword evidence="2" id="KW-0560">Oxidoreductase</keyword>
<protein>
    <recommendedName>
        <fullName evidence="6">Farnesol dehydrogenase</fullName>
    </recommendedName>
</protein>
<dbReference type="EMBL" id="JBJJXI010000043">
    <property type="protein sequence ID" value="KAL3401786.1"/>
    <property type="molecule type" value="Genomic_DNA"/>
</dbReference>
<sequence>MNRWRGKVAVVTGASSGIGLATAKALLNEGLIVVGLARRLEKMIDEMKDNPRRDQFHAKACDVTKESDVIEAFKYVEENFGALHVLINNAGTVTLKSVQQAEISELEHIINVNVFGVLYCSKHGIASMKKHGDVAHVVNINSIAGRKVPHPFWFGGGDIHCNVYSATKHAITAFSETLINELNNEGNKIRITNLSPGYTSTEIIPKKNSSEMTQGVKDLLATKQVSLSSEDVADSIVYVLSTPPHVQITELTIKPLGEKF</sequence>
<dbReference type="PRINTS" id="PR00080">
    <property type="entry name" value="SDRFAMILY"/>
</dbReference>
<dbReference type="Gene3D" id="3.40.50.720">
    <property type="entry name" value="NAD(P)-binding Rossmann-like Domain"/>
    <property type="match status" value="1"/>
</dbReference>
<dbReference type="PANTHER" id="PTHR43115">
    <property type="entry name" value="DEHYDROGENASE/REDUCTASE SDR FAMILY MEMBER 11"/>
    <property type="match status" value="1"/>
</dbReference>
<evidence type="ECO:0000313" key="5">
    <source>
        <dbReference type="Proteomes" id="UP001627154"/>
    </source>
</evidence>
<gene>
    <name evidence="4" type="ORF">TKK_005141</name>
</gene>
<evidence type="ECO:0000256" key="3">
    <source>
        <dbReference type="RuleBase" id="RU000363"/>
    </source>
</evidence>
<proteinExistence type="inferred from homology"/>
<comment type="similarity">
    <text evidence="1 3">Belongs to the short-chain dehydrogenases/reductases (SDR) family.</text>
</comment>
<dbReference type="SUPFAM" id="SSF51735">
    <property type="entry name" value="NAD(P)-binding Rossmann-fold domains"/>
    <property type="match status" value="1"/>
</dbReference>
<name>A0ABD2XAV8_9HYME</name>
<evidence type="ECO:0000313" key="4">
    <source>
        <dbReference type="EMBL" id="KAL3401786.1"/>
    </source>
</evidence>
<organism evidence="4 5">
    <name type="scientific">Trichogramma kaykai</name>
    <dbReference type="NCBI Taxonomy" id="54128"/>
    <lineage>
        <taxon>Eukaryota</taxon>
        <taxon>Metazoa</taxon>
        <taxon>Ecdysozoa</taxon>
        <taxon>Arthropoda</taxon>
        <taxon>Hexapoda</taxon>
        <taxon>Insecta</taxon>
        <taxon>Pterygota</taxon>
        <taxon>Neoptera</taxon>
        <taxon>Endopterygota</taxon>
        <taxon>Hymenoptera</taxon>
        <taxon>Apocrita</taxon>
        <taxon>Proctotrupomorpha</taxon>
        <taxon>Chalcidoidea</taxon>
        <taxon>Trichogrammatidae</taxon>
        <taxon>Trichogramma</taxon>
    </lineage>
</organism>
<evidence type="ECO:0000256" key="1">
    <source>
        <dbReference type="ARBA" id="ARBA00006484"/>
    </source>
</evidence>
<dbReference type="Pfam" id="PF00106">
    <property type="entry name" value="adh_short"/>
    <property type="match status" value="1"/>
</dbReference>
<dbReference type="InterPro" id="IPR036291">
    <property type="entry name" value="NAD(P)-bd_dom_sf"/>
</dbReference>
<dbReference type="PRINTS" id="PR00081">
    <property type="entry name" value="GDHRDH"/>
</dbReference>
<dbReference type="GO" id="GO:0016616">
    <property type="term" value="F:oxidoreductase activity, acting on the CH-OH group of donors, NAD or NADP as acceptor"/>
    <property type="evidence" value="ECO:0007669"/>
    <property type="project" value="UniProtKB-ARBA"/>
</dbReference>
<evidence type="ECO:0008006" key="6">
    <source>
        <dbReference type="Google" id="ProtNLM"/>
    </source>
</evidence>